<evidence type="ECO:0000313" key="3">
    <source>
        <dbReference type="Proteomes" id="UP000248214"/>
    </source>
</evidence>
<dbReference type="OrthoDB" id="2971583at2"/>
<accession>A0A323T871</accession>
<gene>
    <name evidence="2" type="ORF">CR194_17585</name>
</gene>
<name>A0A323T871_9BACI</name>
<evidence type="ECO:0000256" key="1">
    <source>
        <dbReference type="SAM" id="Phobius"/>
    </source>
</evidence>
<evidence type="ECO:0000313" key="2">
    <source>
        <dbReference type="EMBL" id="PYZ92008.1"/>
    </source>
</evidence>
<proteinExistence type="predicted"/>
<dbReference type="Proteomes" id="UP000248214">
    <property type="component" value="Unassembled WGS sequence"/>
</dbReference>
<protein>
    <submittedName>
        <fullName evidence="2">Uncharacterized protein</fullName>
    </submittedName>
</protein>
<dbReference type="RefSeq" id="WP_110611491.1">
    <property type="nucleotide sequence ID" value="NZ_PDOD01000005.1"/>
</dbReference>
<feature type="transmembrane region" description="Helical" evidence="1">
    <location>
        <begin position="7"/>
        <end position="27"/>
    </location>
</feature>
<keyword evidence="3" id="KW-1185">Reference proteome</keyword>
<organism evidence="2 3">
    <name type="scientific">Salipaludibacillus keqinensis</name>
    <dbReference type="NCBI Taxonomy" id="2045207"/>
    <lineage>
        <taxon>Bacteria</taxon>
        <taxon>Bacillati</taxon>
        <taxon>Bacillota</taxon>
        <taxon>Bacilli</taxon>
        <taxon>Bacillales</taxon>
        <taxon>Bacillaceae</taxon>
    </lineage>
</organism>
<keyword evidence="1" id="KW-0472">Membrane</keyword>
<keyword evidence="1" id="KW-0812">Transmembrane</keyword>
<dbReference type="EMBL" id="PDOD01000005">
    <property type="protein sequence ID" value="PYZ92008.1"/>
    <property type="molecule type" value="Genomic_DNA"/>
</dbReference>
<feature type="transmembrane region" description="Helical" evidence="1">
    <location>
        <begin position="92"/>
        <end position="113"/>
    </location>
</feature>
<reference evidence="2 3" key="1">
    <citation type="submission" date="2017-10" db="EMBL/GenBank/DDBJ databases">
        <title>Bacillus sp. nov., a halophilic bacterium isolated from a Keqin Lake.</title>
        <authorList>
            <person name="Wang H."/>
        </authorList>
    </citation>
    <scope>NUCLEOTIDE SEQUENCE [LARGE SCALE GENOMIC DNA]</scope>
    <source>
        <strain evidence="2 3">KQ-12</strain>
    </source>
</reference>
<comment type="caution">
    <text evidence="2">The sequence shown here is derived from an EMBL/GenBank/DDBJ whole genome shotgun (WGS) entry which is preliminary data.</text>
</comment>
<sequence>MKKTFHFILELFRIIFILFILLFGYSFLNTFLIEALGGFELIEGTNIATVFFLLQTAGILLLITIIYRNKLQFSGWYTSDHLKPFSKKRTQIFLLLSVVAIGGSYLILLARMLTV</sequence>
<keyword evidence="1" id="KW-1133">Transmembrane helix</keyword>
<feature type="transmembrane region" description="Helical" evidence="1">
    <location>
        <begin position="47"/>
        <end position="67"/>
    </location>
</feature>
<dbReference type="AlphaFoldDB" id="A0A323T871"/>